<dbReference type="InterPro" id="IPR029058">
    <property type="entry name" value="AB_hydrolase_fold"/>
</dbReference>
<keyword evidence="3" id="KW-1185">Reference proteome</keyword>
<sequence length="271" mass="28754">MHGLSGCRAVPSGAAPAASSAAARLCLLPGLGCDAALFEPLRPWLARPSDAPAWLAQVHHQEADLPAMAARLLRELAGPLRLVGVSMGGMLALEVWRQAPQRIQGLALLGTSARPDAPAQRALRLQAADLLAAGQGDDLLRANALFAFHPRQRAVWREAHRAMMDRAGAAQLARQNRAVALREDLRPLLAAVACPTLVVGAADDRLTPPACSQELAALIPDAELQLLPDCGHMLTWEQPAVVGRLLQRWMARCDARLASAGLVARDALRAG</sequence>
<dbReference type="Gene3D" id="3.40.50.1820">
    <property type="entry name" value="alpha/beta hydrolase"/>
    <property type="match status" value="1"/>
</dbReference>
<evidence type="ECO:0000259" key="1">
    <source>
        <dbReference type="Pfam" id="PF00561"/>
    </source>
</evidence>
<comment type="caution">
    <text evidence="2">The sequence shown here is derived from an EMBL/GenBank/DDBJ whole genome shotgun (WGS) entry which is preliminary data.</text>
</comment>
<dbReference type="PANTHER" id="PTHR43798:SF29">
    <property type="entry name" value="AB HYDROLASE-1 DOMAIN-CONTAINING PROTEIN"/>
    <property type="match status" value="1"/>
</dbReference>
<dbReference type="EMBL" id="JBBUTF010000008">
    <property type="protein sequence ID" value="MEK8026395.1"/>
    <property type="molecule type" value="Genomic_DNA"/>
</dbReference>
<gene>
    <name evidence="2" type="ORF">AACH11_10540</name>
</gene>
<accession>A0ABU9B936</accession>
<dbReference type="InterPro" id="IPR050266">
    <property type="entry name" value="AB_hydrolase_sf"/>
</dbReference>
<evidence type="ECO:0000313" key="2">
    <source>
        <dbReference type="EMBL" id="MEK8026395.1"/>
    </source>
</evidence>
<dbReference type="Proteomes" id="UP001368500">
    <property type="component" value="Unassembled WGS sequence"/>
</dbReference>
<dbReference type="SUPFAM" id="SSF53474">
    <property type="entry name" value="alpha/beta-Hydrolases"/>
    <property type="match status" value="1"/>
</dbReference>
<dbReference type="Pfam" id="PF00561">
    <property type="entry name" value="Abhydrolase_1"/>
    <property type="match status" value="1"/>
</dbReference>
<feature type="domain" description="AB hydrolase-1" evidence="1">
    <location>
        <begin position="61"/>
        <end position="238"/>
    </location>
</feature>
<organism evidence="2 3">
    <name type="scientific">Pseudaquabacterium rugosum</name>
    <dbReference type="NCBI Taxonomy" id="2984194"/>
    <lineage>
        <taxon>Bacteria</taxon>
        <taxon>Pseudomonadati</taxon>
        <taxon>Pseudomonadota</taxon>
        <taxon>Betaproteobacteria</taxon>
        <taxon>Burkholderiales</taxon>
        <taxon>Sphaerotilaceae</taxon>
        <taxon>Pseudaquabacterium</taxon>
    </lineage>
</organism>
<dbReference type="PANTHER" id="PTHR43798">
    <property type="entry name" value="MONOACYLGLYCEROL LIPASE"/>
    <property type="match status" value="1"/>
</dbReference>
<protein>
    <submittedName>
        <fullName evidence="2">Alpha/beta fold hydrolase</fullName>
    </submittedName>
</protein>
<name>A0ABU9B936_9BURK</name>
<proteinExistence type="predicted"/>
<dbReference type="PRINTS" id="PR00111">
    <property type="entry name" value="ABHYDROLASE"/>
</dbReference>
<keyword evidence="2" id="KW-0378">Hydrolase</keyword>
<reference evidence="2 3" key="1">
    <citation type="submission" date="2024-04" db="EMBL/GenBank/DDBJ databases">
        <title>Novel species of the genus Ideonella isolated from streams.</title>
        <authorList>
            <person name="Lu H."/>
        </authorList>
    </citation>
    <scope>NUCLEOTIDE SEQUENCE [LARGE SCALE GENOMIC DNA]</scope>
    <source>
        <strain evidence="2 3">BYS139W</strain>
    </source>
</reference>
<dbReference type="InterPro" id="IPR000073">
    <property type="entry name" value="AB_hydrolase_1"/>
</dbReference>
<evidence type="ECO:0000313" key="3">
    <source>
        <dbReference type="Proteomes" id="UP001368500"/>
    </source>
</evidence>
<dbReference type="GO" id="GO:0016787">
    <property type="term" value="F:hydrolase activity"/>
    <property type="evidence" value="ECO:0007669"/>
    <property type="project" value="UniProtKB-KW"/>
</dbReference>
<dbReference type="RefSeq" id="WP_341374179.1">
    <property type="nucleotide sequence ID" value="NZ_JBBUTF010000008.1"/>
</dbReference>